<sequence>MASHCPLRSHAEPCEHPSDGFSMVRISLKLPSRSDRRRADQDEDAEDSEDDGASLQSLELCFHDDFTPEDSLPVSLHFQSTVITCFKSSLVYPTPTPPCYVHELRAIMDLTTPMEEDDDAAVSVSDPGSSVMEAARPSLFERLGSFSDSIRIFLMVLSFLGLVAALILWAFASPAQMFIFRHNVSTTNNTLALFHQVLRIDRLRISSVQDLLAYAAVDRNPDFDEAFDIVESLCHNTIRITRRPQLHRDEEVEMVCASLFWHASTMKAHWRSVSREMLQDWPTKTLRALRRTFEGIDAGLETRWVAHIYRLLEDSDWVRSCKLCDWDQYGVRSWHFACEDGFRALLPSHVTDVSEDVVDRTRAYLDEWADRQSRRRAETMRDPQWHLRGRLDRHPIESCAEITNHTLGVEDDVVSVARHMFEMRADLRRLAVVLRKHGLAPGLKRFYPDGWTSSAYFTAIPTTSQNPLRPSPTDQHQPILQRVGNMIRAGIEHLGEPHGARDAHMTDVVERNAVMLFEIFRGLEGFEHALARAALGLVKACELGSELWKYLRSLSKGLEPVSWDVNVEDVAFPLAPGKPYTITLQVSYTKYTADAVEEAAKLAAGIADLHSAFPPRPTRTPVIFEGDGDGDVDLEQQMRQHPWLMDLMDFSYAASAMARGENKTMETQEGTLLVPTATNDAGA</sequence>
<protein>
    <submittedName>
        <fullName evidence="1">Uncharacterized protein</fullName>
    </submittedName>
</protein>
<comment type="caution">
    <text evidence="1">The sequence shown here is derived from an EMBL/GenBank/DDBJ whole genome shotgun (WGS) entry which is preliminary data.</text>
</comment>
<keyword evidence="2" id="KW-1185">Reference proteome</keyword>
<evidence type="ECO:0000313" key="1">
    <source>
        <dbReference type="EMBL" id="KAL0929294.1"/>
    </source>
</evidence>
<name>A0ACC3YBT2_COLTU</name>
<dbReference type="EMBL" id="VUJX02000019">
    <property type="protein sequence ID" value="KAL0929294.1"/>
    <property type="molecule type" value="Genomic_DNA"/>
</dbReference>
<gene>
    <name evidence="1" type="ORF">CTRU02_215747</name>
</gene>
<reference evidence="1 2" key="1">
    <citation type="journal article" date="2020" name="Phytopathology">
        <title>Genome Sequence Resources of Colletotrichum truncatum, C. plurivorum, C. musicola, and C. sojae: Four Species Pathogenic to Soybean (Glycine max).</title>
        <authorList>
            <person name="Rogerio F."/>
            <person name="Boufleur T.R."/>
            <person name="Ciampi-Guillardi M."/>
            <person name="Sukno S.A."/>
            <person name="Thon M.R."/>
            <person name="Massola Junior N.S."/>
            <person name="Baroncelli R."/>
        </authorList>
    </citation>
    <scope>NUCLEOTIDE SEQUENCE [LARGE SCALE GENOMIC DNA]</scope>
    <source>
        <strain evidence="1 2">CMES1059</strain>
    </source>
</reference>
<proteinExistence type="predicted"/>
<dbReference type="Proteomes" id="UP000805649">
    <property type="component" value="Unassembled WGS sequence"/>
</dbReference>
<evidence type="ECO:0000313" key="2">
    <source>
        <dbReference type="Proteomes" id="UP000805649"/>
    </source>
</evidence>
<accession>A0ACC3YBT2</accession>
<organism evidence="1 2">
    <name type="scientific">Colletotrichum truncatum</name>
    <name type="common">Anthracnose fungus</name>
    <name type="synonym">Colletotrichum capsici</name>
    <dbReference type="NCBI Taxonomy" id="5467"/>
    <lineage>
        <taxon>Eukaryota</taxon>
        <taxon>Fungi</taxon>
        <taxon>Dikarya</taxon>
        <taxon>Ascomycota</taxon>
        <taxon>Pezizomycotina</taxon>
        <taxon>Sordariomycetes</taxon>
        <taxon>Hypocreomycetidae</taxon>
        <taxon>Glomerellales</taxon>
        <taxon>Glomerellaceae</taxon>
        <taxon>Colletotrichum</taxon>
        <taxon>Colletotrichum truncatum species complex</taxon>
    </lineage>
</organism>